<dbReference type="OrthoDB" id="441444at2759"/>
<proteinExistence type="inferred from homology"/>
<dbReference type="EMBL" id="CAACVR010000001">
    <property type="protein sequence ID" value="VEU19513.1"/>
    <property type="molecule type" value="Genomic_DNA"/>
</dbReference>
<evidence type="ECO:0000256" key="3">
    <source>
        <dbReference type="ARBA" id="ARBA00023274"/>
    </source>
</evidence>
<dbReference type="InParanoid" id="A0A448YEY9"/>
<dbReference type="PANTHER" id="PTHR23321:SF26">
    <property type="entry name" value="SMALL RIBOSOMAL SUBUNIT PROTEIN US15M"/>
    <property type="match status" value="1"/>
</dbReference>
<dbReference type="GO" id="GO:0006412">
    <property type="term" value="P:translation"/>
    <property type="evidence" value="ECO:0007669"/>
    <property type="project" value="InterPro"/>
</dbReference>
<name>A0A448YEY9_BRENA</name>
<dbReference type="PANTHER" id="PTHR23321">
    <property type="entry name" value="RIBOSOMAL PROTEIN S15, BACTERIAL AND ORGANELLAR"/>
    <property type="match status" value="1"/>
</dbReference>
<evidence type="ECO:0000256" key="1">
    <source>
        <dbReference type="ARBA" id="ARBA00008434"/>
    </source>
</evidence>
<dbReference type="InterPro" id="IPR009068">
    <property type="entry name" value="uS15_NS1_RNA-bd_sf"/>
</dbReference>
<dbReference type="GO" id="GO:0005840">
    <property type="term" value="C:ribosome"/>
    <property type="evidence" value="ECO:0007669"/>
    <property type="project" value="UniProtKB-KW"/>
</dbReference>
<accession>A0A448YEY9</accession>
<dbReference type="GO" id="GO:0003735">
    <property type="term" value="F:structural constituent of ribosome"/>
    <property type="evidence" value="ECO:0007669"/>
    <property type="project" value="InterPro"/>
</dbReference>
<sequence length="309" mass="36319">MMLSGLRKVSLRPATTIRLFHSYQPALVSSKAQRKLASIEKKKKNLAIQTSKNAQKEKVDPVLGRADNPFVRRIQMEIEEPSVLAKGFEYHEVEKLLYGAKDARLLKMESSLGHDEEMIEKVKSEEAEKKEIVMRILSMRNAPNEEKEKKLIELGRKEFQRFDGDTGSSEVQAAVMTVEIYNLMRQIKQHPQDLLHIRRVRMLTQKRQRILRYLKRDDPERYFWCIEKLGVTDENVHVEFNFDRKYSEEFEVWPGRVLVKVTKQENEERRKQRRAAKVALRKAMSQGIEVKELKVQEKAKDETTEEANH</sequence>
<keyword evidence="5" id="KW-1185">Reference proteome</keyword>
<dbReference type="SMART" id="SM01387">
    <property type="entry name" value="Ribosomal_S15"/>
    <property type="match status" value="1"/>
</dbReference>
<reference evidence="4 5" key="1">
    <citation type="submission" date="2018-12" db="EMBL/GenBank/DDBJ databases">
        <authorList>
            <person name="Tiukova I."/>
            <person name="Dainat J."/>
        </authorList>
    </citation>
    <scope>NUCLEOTIDE SEQUENCE [LARGE SCALE GENOMIC DNA]</scope>
</reference>
<dbReference type="Gene3D" id="1.10.287.10">
    <property type="entry name" value="S15/NS1, RNA-binding"/>
    <property type="match status" value="1"/>
</dbReference>
<keyword evidence="3" id="KW-0687">Ribonucleoprotein</keyword>
<dbReference type="GO" id="GO:1990904">
    <property type="term" value="C:ribonucleoprotein complex"/>
    <property type="evidence" value="ECO:0007669"/>
    <property type="project" value="UniProtKB-KW"/>
</dbReference>
<dbReference type="GO" id="GO:0005737">
    <property type="term" value="C:cytoplasm"/>
    <property type="evidence" value="ECO:0007669"/>
    <property type="project" value="UniProtKB-ARBA"/>
</dbReference>
<dbReference type="HAMAP" id="MF_01343_B">
    <property type="entry name" value="Ribosomal_uS15_B"/>
    <property type="match status" value="1"/>
</dbReference>
<dbReference type="InterPro" id="IPR000589">
    <property type="entry name" value="Ribosomal_uS15"/>
</dbReference>
<dbReference type="Pfam" id="PF00312">
    <property type="entry name" value="Ribosomal_S15"/>
    <property type="match status" value="1"/>
</dbReference>
<dbReference type="Proteomes" id="UP000290900">
    <property type="component" value="Unassembled WGS sequence"/>
</dbReference>
<comment type="similarity">
    <text evidence="1">Belongs to the universal ribosomal protein uS15 family.</text>
</comment>
<organism evidence="4 5">
    <name type="scientific">Brettanomyces naardenensis</name>
    <name type="common">Yeast</name>
    <dbReference type="NCBI Taxonomy" id="13370"/>
    <lineage>
        <taxon>Eukaryota</taxon>
        <taxon>Fungi</taxon>
        <taxon>Dikarya</taxon>
        <taxon>Ascomycota</taxon>
        <taxon>Saccharomycotina</taxon>
        <taxon>Pichiomycetes</taxon>
        <taxon>Pichiales</taxon>
        <taxon>Pichiaceae</taxon>
        <taxon>Brettanomyces</taxon>
    </lineage>
</organism>
<dbReference type="AlphaFoldDB" id="A0A448YEY9"/>
<evidence type="ECO:0000256" key="2">
    <source>
        <dbReference type="ARBA" id="ARBA00022980"/>
    </source>
</evidence>
<dbReference type="FunCoup" id="A0A448YEY9">
    <property type="interactions" value="277"/>
</dbReference>
<dbReference type="SUPFAM" id="SSF47060">
    <property type="entry name" value="S15/NS1 RNA-binding domain"/>
    <property type="match status" value="1"/>
</dbReference>
<dbReference type="STRING" id="13370.A0A448YEY9"/>
<protein>
    <submittedName>
        <fullName evidence="4">DEKNAAC100702</fullName>
    </submittedName>
</protein>
<gene>
    <name evidence="4" type="ORF">BRENAR_LOCUS250</name>
</gene>
<keyword evidence="2" id="KW-0689">Ribosomal protein</keyword>
<evidence type="ECO:0000313" key="5">
    <source>
        <dbReference type="Proteomes" id="UP000290900"/>
    </source>
</evidence>
<evidence type="ECO:0000313" key="4">
    <source>
        <dbReference type="EMBL" id="VEU19513.1"/>
    </source>
</evidence>
<dbReference type="InterPro" id="IPR005290">
    <property type="entry name" value="Ribosomal_uS15_bac-type"/>
</dbReference>
<dbReference type="CDD" id="cd00353">
    <property type="entry name" value="Ribosomal_S15p_S13e"/>
    <property type="match status" value="1"/>
</dbReference>